<reference evidence="4" key="1">
    <citation type="submission" date="2010-05" db="EMBL/GenBank/DDBJ databases">
        <title>The draft genome of Desulfonatronospira thiodismutans ASO3-1.</title>
        <authorList>
            <consortium name="US DOE Joint Genome Institute (JGI-PGF)"/>
            <person name="Lucas S."/>
            <person name="Copeland A."/>
            <person name="Lapidus A."/>
            <person name="Cheng J.-F."/>
            <person name="Bruce D."/>
            <person name="Goodwin L."/>
            <person name="Pitluck S."/>
            <person name="Chertkov O."/>
            <person name="Brettin T."/>
            <person name="Detter J.C."/>
            <person name="Han C."/>
            <person name="Land M.L."/>
            <person name="Hauser L."/>
            <person name="Kyrpides N."/>
            <person name="Mikhailova N."/>
            <person name="Muyzer G."/>
            <person name="Woyke T."/>
        </authorList>
    </citation>
    <scope>NUCLEOTIDE SEQUENCE [LARGE SCALE GENOMIC DNA]</scope>
    <source>
        <strain evidence="4">ASO3-1</strain>
    </source>
</reference>
<dbReference type="eggNOG" id="COG0226">
    <property type="taxonomic scope" value="Bacteria"/>
</dbReference>
<feature type="signal peptide" evidence="2">
    <location>
        <begin position="1"/>
        <end position="20"/>
    </location>
</feature>
<dbReference type="SUPFAM" id="SSF53850">
    <property type="entry name" value="Periplasmic binding protein-like II"/>
    <property type="match status" value="1"/>
</dbReference>
<dbReference type="Gene3D" id="3.40.190.10">
    <property type="entry name" value="Periplasmic binding protein-like II"/>
    <property type="match status" value="2"/>
</dbReference>
<comment type="caution">
    <text evidence="4">The sequence shown here is derived from an EMBL/GenBank/DDBJ whole genome shotgun (WGS) entry which is preliminary data.</text>
</comment>
<name>D6SSN1_9BACT</name>
<dbReference type="EMBL" id="ACJN02000003">
    <property type="protein sequence ID" value="EFI33697.1"/>
    <property type="molecule type" value="Genomic_DNA"/>
</dbReference>
<evidence type="ECO:0000313" key="4">
    <source>
        <dbReference type="EMBL" id="EFI33697.1"/>
    </source>
</evidence>
<protein>
    <submittedName>
        <fullName evidence="4">Phosphate ABC transporter phosphate-binding protein</fullName>
    </submittedName>
</protein>
<evidence type="ECO:0000259" key="3">
    <source>
        <dbReference type="Pfam" id="PF12849"/>
    </source>
</evidence>
<dbReference type="CDD" id="cd13653">
    <property type="entry name" value="PBP2_phosphate_like_1"/>
    <property type="match status" value="1"/>
</dbReference>
<gene>
    <name evidence="4" type="ORF">Dthio_PD1036</name>
</gene>
<feature type="chain" id="PRO_5003088182" evidence="2">
    <location>
        <begin position="21"/>
        <end position="286"/>
    </location>
</feature>
<dbReference type="InterPro" id="IPR050811">
    <property type="entry name" value="Phosphate_ABC_transporter"/>
</dbReference>
<dbReference type="PANTHER" id="PTHR30570:SF1">
    <property type="entry name" value="PHOSPHATE-BINDING PROTEIN PSTS"/>
    <property type="match status" value="1"/>
</dbReference>
<dbReference type="Pfam" id="PF12849">
    <property type="entry name" value="PBP_like_2"/>
    <property type="match status" value="1"/>
</dbReference>
<dbReference type="Proteomes" id="UP000005496">
    <property type="component" value="Unassembled WGS sequence"/>
</dbReference>
<dbReference type="AlphaFoldDB" id="D6SSN1"/>
<dbReference type="PANTHER" id="PTHR30570">
    <property type="entry name" value="PERIPLASMIC PHOSPHATE BINDING COMPONENT OF PHOSPHATE ABC TRANSPORTER"/>
    <property type="match status" value="1"/>
</dbReference>
<accession>D6SSN1</accession>
<keyword evidence="1 2" id="KW-0732">Signal</keyword>
<proteinExistence type="predicted"/>
<evidence type="ECO:0000256" key="1">
    <source>
        <dbReference type="ARBA" id="ARBA00022729"/>
    </source>
</evidence>
<keyword evidence="5" id="KW-1185">Reference proteome</keyword>
<evidence type="ECO:0000313" key="5">
    <source>
        <dbReference type="Proteomes" id="UP000005496"/>
    </source>
</evidence>
<feature type="domain" description="PBP" evidence="3">
    <location>
        <begin position="25"/>
        <end position="266"/>
    </location>
</feature>
<dbReference type="InterPro" id="IPR024370">
    <property type="entry name" value="PBP_domain"/>
</dbReference>
<dbReference type="RefSeq" id="WP_008871046.1">
    <property type="nucleotide sequence ID" value="NZ_ACJN02000003.1"/>
</dbReference>
<sequence length="286" mass="31483">MQFKVMIMGFFALGFLFCSAAPSDSAEQNVLNIAGATTIQPVLEVLADDYQHKSGQTVQIQGGGSSRGIEHVLQGHGPLGAVSRALTPEEKKELEYVTIGKDALVFIVNKRNPVESIDRDTAVRLFRGETKNWNELTNWERSVVLVTKEMGRSTLDLFEKYTGIHHPDNPEDGENGRVDESAYEIASNLDGVTLVAGMPGGVGYMSLGASEYLRDKGMPVKILELEGYSMDRDSIVAGDYPISRELNLVYKEENKDLVQGFLDFCLGRTGQEAVRDLGYIPVKESQ</sequence>
<organism evidence="4 5">
    <name type="scientific">Desulfonatronospira thiodismutans ASO3-1</name>
    <dbReference type="NCBI Taxonomy" id="555779"/>
    <lineage>
        <taxon>Bacteria</taxon>
        <taxon>Pseudomonadati</taxon>
        <taxon>Thermodesulfobacteriota</taxon>
        <taxon>Desulfovibrionia</taxon>
        <taxon>Desulfovibrionales</taxon>
        <taxon>Desulfonatronovibrionaceae</taxon>
        <taxon>Desulfonatronospira</taxon>
    </lineage>
</organism>
<evidence type="ECO:0000256" key="2">
    <source>
        <dbReference type="SAM" id="SignalP"/>
    </source>
</evidence>